<accession>A0A9W6BT79</accession>
<comment type="caution">
    <text evidence="2">The sequence shown here is derived from an EMBL/GenBank/DDBJ whole genome shotgun (WGS) entry which is preliminary data.</text>
</comment>
<proteinExistence type="predicted"/>
<protein>
    <submittedName>
        <fullName evidence="2">Uncharacterized protein</fullName>
    </submittedName>
</protein>
<evidence type="ECO:0000313" key="3">
    <source>
        <dbReference type="Proteomes" id="UP001165080"/>
    </source>
</evidence>
<dbReference type="AlphaFoldDB" id="A0A9W6BT79"/>
<gene>
    <name evidence="2" type="primary">PLEST010330</name>
    <name evidence="2" type="ORF">PLESTB_001299300</name>
</gene>
<evidence type="ECO:0000313" key="2">
    <source>
        <dbReference type="EMBL" id="GLC57964.1"/>
    </source>
</evidence>
<dbReference type="EMBL" id="BRXU01000020">
    <property type="protein sequence ID" value="GLC57964.1"/>
    <property type="molecule type" value="Genomic_DNA"/>
</dbReference>
<organism evidence="2 3">
    <name type="scientific">Pleodorina starrii</name>
    <dbReference type="NCBI Taxonomy" id="330485"/>
    <lineage>
        <taxon>Eukaryota</taxon>
        <taxon>Viridiplantae</taxon>
        <taxon>Chlorophyta</taxon>
        <taxon>core chlorophytes</taxon>
        <taxon>Chlorophyceae</taxon>
        <taxon>CS clade</taxon>
        <taxon>Chlamydomonadales</taxon>
        <taxon>Volvocaceae</taxon>
        <taxon>Pleodorina</taxon>
    </lineage>
</organism>
<sequence length="151" mass="14734">MHVTVSKRAIAQEAAAGGAAAAAAAAAVKAQQHEAGPEAALGPVGAVALKLEAAVGPKAAAAPIGDAPGPVGGPWPAGFGREARAQGHAPGPETSGRGPAVLTMYAGREAAAITPPRPAVGGGRSSCTLRVAEWLQRRTPNVHLTGSTGVY</sequence>
<feature type="compositionally biased region" description="Low complexity" evidence="1">
    <location>
        <begin position="59"/>
        <end position="80"/>
    </location>
</feature>
<feature type="region of interest" description="Disordered" evidence="1">
    <location>
        <begin position="59"/>
        <end position="99"/>
    </location>
</feature>
<keyword evidence="3" id="KW-1185">Reference proteome</keyword>
<dbReference type="Proteomes" id="UP001165080">
    <property type="component" value="Unassembled WGS sequence"/>
</dbReference>
<reference evidence="2 3" key="1">
    <citation type="journal article" date="2023" name="Commun. Biol.">
        <title>Reorganization of the ancestral sex-determining regions during the evolution of trioecy in Pleodorina starrii.</title>
        <authorList>
            <person name="Takahashi K."/>
            <person name="Suzuki S."/>
            <person name="Kawai-Toyooka H."/>
            <person name="Yamamoto K."/>
            <person name="Hamaji T."/>
            <person name="Ootsuki R."/>
            <person name="Yamaguchi H."/>
            <person name="Kawachi M."/>
            <person name="Higashiyama T."/>
            <person name="Nozaki H."/>
        </authorList>
    </citation>
    <scope>NUCLEOTIDE SEQUENCE [LARGE SCALE GENOMIC DNA]</scope>
    <source>
        <strain evidence="2 3">NIES-4479</strain>
    </source>
</reference>
<evidence type="ECO:0000256" key="1">
    <source>
        <dbReference type="SAM" id="MobiDB-lite"/>
    </source>
</evidence>
<name>A0A9W6BT79_9CHLO</name>